<dbReference type="PANTHER" id="PTHR48475:SF1">
    <property type="entry name" value="RNASE H TYPE-1 DOMAIN-CONTAINING PROTEIN"/>
    <property type="match status" value="1"/>
</dbReference>
<keyword evidence="2" id="KW-1185">Reference proteome</keyword>
<organism evidence="1 2">
    <name type="scientific">Cajanus cajan</name>
    <name type="common">Pigeon pea</name>
    <name type="synonym">Cajanus indicus</name>
    <dbReference type="NCBI Taxonomy" id="3821"/>
    <lineage>
        <taxon>Eukaryota</taxon>
        <taxon>Viridiplantae</taxon>
        <taxon>Streptophyta</taxon>
        <taxon>Embryophyta</taxon>
        <taxon>Tracheophyta</taxon>
        <taxon>Spermatophyta</taxon>
        <taxon>Magnoliopsida</taxon>
        <taxon>eudicotyledons</taxon>
        <taxon>Gunneridae</taxon>
        <taxon>Pentapetalae</taxon>
        <taxon>rosids</taxon>
        <taxon>fabids</taxon>
        <taxon>Fabales</taxon>
        <taxon>Fabaceae</taxon>
        <taxon>Papilionoideae</taxon>
        <taxon>50 kb inversion clade</taxon>
        <taxon>NPAAA clade</taxon>
        <taxon>indigoferoid/millettioid clade</taxon>
        <taxon>Phaseoleae</taxon>
        <taxon>Cajanus</taxon>
    </lineage>
</organism>
<gene>
    <name evidence="1" type="ORF">KK1_044663</name>
</gene>
<evidence type="ECO:0000313" key="1">
    <source>
        <dbReference type="EMBL" id="KYP34387.1"/>
    </source>
</evidence>
<protein>
    <submittedName>
        <fullName evidence="1">Uncharacterized protein</fullName>
    </submittedName>
</protein>
<dbReference type="Gramene" id="C.cajan_43209.t">
    <property type="protein sequence ID" value="C.cajan_43209.t.cds1"/>
    <property type="gene ID" value="C.cajan_43209"/>
</dbReference>
<dbReference type="PANTHER" id="PTHR48475">
    <property type="entry name" value="RIBONUCLEASE H"/>
    <property type="match status" value="1"/>
</dbReference>
<sequence length="96" mass="11195">MLTYGTNAMILVDVEEPSLRRLNFNEDTNKKALNVELDLIDEAREYALINMEACRNRIAKKYRTKVKPREFQARDLVWRVTGEARRDKAQGKLAPN</sequence>
<dbReference type="Proteomes" id="UP000075243">
    <property type="component" value="Unassembled WGS sequence"/>
</dbReference>
<proteinExistence type="predicted"/>
<name>A0A151QVJ2_CAJCA</name>
<reference evidence="1" key="1">
    <citation type="journal article" date="2012" name="Nat. Biotechnol.">
        <title>Draft genome sequence of pigeonpea (Cajanus cajan), an orphan legume crop of resource-poor farmers.</title>
        <authorList>
            <person name="Varshney R.K."/>
            <person name="Chen W."/>
            <person name="Li Y."/>
            <person name="Bharti A.K."/>
            <person name="Saxena R.K."/>
            <person name="Schlueter J.A."/>
            <person name="Donoghue M.T."/>
            <person name="Azam S."/>
            <person name="Fan G."/>
            <person name="Whaley A.M."/>
            <person name="Farmer A.D."/>
            <person name="Sheridan J."/>
            <person name="Iwata A."/>
            <person name="Tuteja R."/>
            <person name="Penmetsa R.V."/>
            <person name="Wu W."/>
            <person name="Upadhyaya H.D."/>
            <person name="Yang S.P."/>
            <person name="Shah T."/>
            <person name="Saxena K.B."/>
            <person name="Michael T."/>
            <person name="McCombie W.R."/>
            <person name="Yang B."/>
            <person name="Zhang G."/>
            <person name="Yang H."/>
            <person name="Wang J."/>
            <person name="Spillane C."/>
            <person name="Cook D.R."/>
            <person name="May G.D."/>
            <person name="Xu X."/>
            <person name="Jackson S.A."/>
        </authorList>
    </citation>
    <scope>NUCLEOTIDE SEQUENCE [LARGE SCALE GENOMIC DNA]</scope>
</reference>
<evidence type="ECO:0000313" key="2">
    <source>
        <dbReference type="Proteomes" id="UP000075243"/>
    </source>
</evidence>
<dbReference type="AlphaFoldDB" id="A0A151QVJ2"/>
<dbReference type="EMBL" id="KQ484610">
    <property type="protein sequence ID" value="KYP34387.1"/>
    <property type="molecule type" value="Genomic_DNA"/>
</dbReference>
<accession>A0A151QVJ2</accession>